<feature type="region of interest" description="Disordered" evidence="1">
    <location>
        <begin position="1"/>
        <end position="25"/>
    </location>
</feature>
<evidence type="ECO:0000313" key="2">
    <source>
        <dbReference type="EMBL" id="KKK22616.1"/>
    </source>
</evidence>
<dbReference type="AlphaFoldDB" id="A0A0F8VHK6"/>
<dbReference type="VEuPathDB" id="FungiDB:P175DRAFT_0519077"/>
<dbReference type="OrthoDB" id="4367324at2759"/>
<evidence type="ECO:0000256" key="1">
    <source>
        <dbReference type="SAM" id="MobiDB-lite"/>
    </source>
</evidence>
<name>A0A0F8VHK6_9EURO</name>
<accession>A0A0F8VHK6</accession>
<gene>
    <name evidence="2" type="ORF">AOCH_007133</name>
</gene>
<organism evidence="2 3">
    <name type="scientific">Aspergillus ochraceoroseus</name>
    <dbReference type="NCBI Taxonomy" id="138278"/>
    <lineage>
        <taxon>Eukaryota</taxon>
        <taxon>Fungi</taxon>
        <taxon>Dikarya</taxon>
        <taxon>Ascomycota</taxon>
        <taxon>Pezizomycotina</taxon>
        <taxon>Eurotiomycetes</taxon>
        <taxon>Eurotiomycetidae</taxon>
        <taxon>Eurotiales</taxon>
        <taxon>Aspergillaceae</taxon>
        <taxon>Aspergillus</taxon>
        <taxon>Aspergillus subgen. Nidulantes</taxon>
    </lineage>
</organism>
<protein>
    <submittedName>
        <fullName evidence="2">Uncharacterized protein</fullName>
    </submittedName>
</protein>
<sequence length="279" mass="31044">MEIPIPHVRKTEGFEGEVEGDGDPGPEDIQVSLLEYLQLALPEHSMGPTDVNEVDNPPYQASDIHTISTWTEFNVDAILAQYASLLNQVQLRADPLPASPPRSIIGTDSLSMEFGEIVKPRIQCSLRAGFAYLAATEQMDDMTAVTMEREAHDMYDEAVHWPEISFLDVDMVASSASNRAPGVLLPSWRWRTGMAMRKPDREAYLEGLARVNWYMRQHGASFGWILTDEGLVAVQRGKDAGELLISEEVPWCRGGTPEMPEVTVLLGLWYVGMLSARDP</sequence>
<proteinExistence type="predicted"/>
<comment type="caution">
    <text evidence="2">The sequence shown here is derived from an EMBL/GenBank/DDBJ whole genome shotgun (WGS) entry which is preliminary data.</text>
</comment>
<feature type="compositionally biased region" description="Acidic residues" evidence="1">
    <location>
        <begin position="14"/>
        <end position="25"/>
    </location>
</feature>
<reference evidence="2 3" key="1">
    <citation type="submission" date="2015-02" db="EMBL/GenBank/DDBJ databases">
        <title>Draft Genome Sequences of Two Closely-Related Aflatoxigenic Aspergillus Species Obtained from the Cote d'Ivoire.</title>
        <authorList>
            <person name="Moore G.G."/>
            <person name="Beltz S.B."/>
            <person name="Mack B.M."/>
        </authorList>
    </citation>
    <scope>NUCLEOTIDE SEQUENCE [LARGE SCALE GENOMIC DNA]</scope>
    <source>
        <strain evidence="2 3">SRRC1432</strain>
    </source>
</reference>
<keyword evidence="3" id="KW-1185">Reference proteome</keyword>
<evidence type="ECO:0000313" key="3">
    <source>
        <dbReference type="Proteomes" id="UP000034947"/>
    </source>
</evidence>
<dbReference type="Proteomes" id="UP000034947">
    <property type="component" value="Unassembled WGS sequence"/>
</dbReference>
<dbReference type="EMBL" id="JYKN01000888">
    <property type="protein sequence ID" value="KKK22616.1"/>
    <property type="molecule type" value="Genomic_DNA"/>
</dbReference>